<feature type="binding site" evidence="7">
    <location>
        <position position="92"/>
    </location>
    <ligand>
        <name>Zn(2+)</name>
        <dbReference type="ChEBI" id="CHEBI:29105"/>
        <label>2</label>
    </ligand>
</feature>
<dbReference type="SUPFAM" id="SSF53187">
    <property type="entry name" value="Zn-dependent exopeptidases"/>
    <property type="match status" value="1"/>
</dbReference>
<reference evidence="8 9" key="1">
    <citation type="submission" date="2020-06" db="EMBL/GenBank/DDBJ databases">
        <title>Genomic analysis of Salicibibacter sp. NKC21-4.</title>
        <authorList>
            <person name="Oh Y.J."/>
        </authorList>
    </citation>
    <scope>NUCLEOTIDE SEQUENCE [LARGE SCALE GENOMIC DNA]</scope>
    <source>
        <strain evidence="8 9">NKC21-4</strain>
    </source>
</reference>
<keyword evidence="6" id="KW-0464">Manganese</keyword>
<accession>A0A7T6Z8K6</accession>
<keyword evidence="9" id="KW-1185">Reference proteome</keyword>
<evidence type="ECO:0000256" key="1">
    <source>
        <dbReference type="ARBA" id="ARBA00001936"/>
    </source>
</evidence>
<dbReference type="PANTHER" id="PTHR32494:SF19">
    <property type="entry name" value="ALLANTOATE DEIMINASE-RELATED"/>
    <property type="match status" value="1"/>
</dbReference>
<dbReference type="SUPFAM" id="SSF55031">
    <property type="entry name" value="Bacterial exopeptidase dimerisation domain"/>
    <property type="match status" value="1"/>
</dbReference>
<dbReference type="InterPro" id="IPR010158">
    <property type="entry name" value="Amidase_Cbmase"/>
</dbReference>
<dbReference type="InterPro" id="IPR002933">
    <property type="entry name" value="Peptidase_M20"/>
</dbReference>
<dbReference type="GO" id="GO:0016813">
    <property type="term" value="F:hydrolase activity, acting on carbon-nitrogen (but not peptide) bonds, in linear amidines"/>
    <property type="evidence" value="ECO:0007669"/>
    <property type="project" value="InterPro"/>
</dbReference>
<dbReference type="NCBIfam" id="NF006771">
    <property type="entry name" value="PRK09290.1-5"/>
    <property type="match status" value="1"/>
</dbReference>
<dbReference type="Pfam" id="PF01546">
    <property type="entry name" value="Peptidase_M20"/>
    <property type="match status" value="1"/>
</dbReference>
<dbReference type="PANTHER" id="PTHR32494">
    <property type="entry name" value="ALLANTOATE DEIMINASE-RELATED"/>
    <property type="match status" value="1"/>
</dbReference>
<dbReference type="AlphaFoldDB" id="A0A7T6Z8K6"/>
<dbReference type="KEGG" id="scib:HUG20_02390"/>
<gene>
    <name evidence="8" type="ORF">HUG20_02390</name>
</gene>
<dbReference type="InterPro" id="IPR036264">
    <property type="entry name" value="Bact_exopeptidase_dim_dom"/>
</dbReference>
<dbReference type="Proteomes" id="UP000595349">
    <property type="component" value="Chromosome"/>
</dbReference>
<dbReference type="CDD" id="cd03884">
    <property type="entry name" value="M20_bAS"/>
    <property type="match status" value="1"/>
</dbReference>
<organism evidence="8 9">
    <name type="scientific">Salicibibacter cibi</name>
    <dbReference type="NCBI Taxonomy" id="2743001"/>
    <lineage>
        <taxon>Bacteria</taxon>
        <taxon>Bacillati</taxon>
        <taxon>Bacillota</taxon>
        <taxon>Bacilli</taxon>
        <taxon>Bacillales</taxon>
        <taxon>Bacillaceae</taxon>
        <taxon>Salicibibacter</taxon>
    </lineage>
</organism>
<proteinExistence type="inferred from homology"/>
<feature type="binding site" evidence="7">
    <location>
        <position position="191"/>
    </location>
    <ligand>
        <name>Zn(2+)</name>
        <dbReference type="ChEBI" id="CHEBI:29105"/>
        <label>1</label>
    </ligand>
</feature>
<dbReference type="RefSeq" id="WP_200087638.1">
    <property type="nucleotide sequence ID" value="NZ_CP054706.1"/>
</dbReference>
<dbReference type="NCBIfam" id="TIGR01879">
    <property type="entry name" value="hydantase"/>
    <property type="match status" value="1"/>
</dbReference>
<keyword evidence="7" id="KW-0862">Zinc</keyword>
<comment type="cofactor">
    <cofactor evidence="7">
        <name>Zn(2+)</name>
        <dbReference type="ChEBI" id="CHEBI:29105"/>
    </cofactor>
    <text evidence="7">Binds 2 Zn(2+) ions per subunit.</text>
</comment>
<comment type="cofactor">
    <cofactor evidence="1">
        <name>Mn(2+)</name>
        <dbReference type="ChEBI" id="CHEBI:29035"/>
    </cofactor>
</comment>
<keyword evidence="4 7" id="KW-0479">Metal-binding</keyword>
<evidence type="ECO:0000256" key="4">
    <source>
        <dbReference type="ARBA" id="ARBA00022723"/>
    </source>
</evidence>
<dbReference type="Gene3D" id="3.40.630.10">
    <property type="entry name" value="Zn peptidases"/>
    <property type="match status" value="1"/>
</dbReference>
<name>A0A7T6Z8K6_9BACI</name>
<evidence type="ECO:0000256" key="5">
    <source>
        <dbReference type="ARBA" id="ARBA00022801"/>
    </source>
</evidence>
<feature type="binding site" evidence="7">
    <location>
        <position position="127"/>
    </location>
    <ligand>
        <name>Zn(2+)</name>
        <dbReference type="ChEBI" id="CHEBI:29105"/>
        <label>2</label>
    </ligand>
</feature>
<evidence type="ECO:0000256" key="7">
    <source>
        <dbReference type="PIRSR" id="PIRSR001235-1"/>
    </source>
</evidence>
<sequence>MINQKRIEERIEALSKISEQNVEWVGVSRRALTDEDREAQALTKSWMEQAGMYVHLDPAGNLIGRKDGLDKGAKPLVIGSHIDSVLNGGKYDGTIGVIGGIEVVQHINEESIEIQRPVEVIAFCEEEGSRFEDGGVFGSRAMTGEIKSEHLDAKDEKGITRRGALERFGLAPNEIFTKGIRREMDLYLEMHIEQGPTLESKGIPIGVISGINGRYFGEMTVEGEANHVGATPMAQRYDALVGASEIVIELEKISYRYGAPAVGTVAKMNVMPGYPNVVPDRVEMSGIDIRDLDNERRDLIVEQLQNKAKEIAQAKGLSVEFNDRLRMSSALCKQHIIDTMEAAAEEMNVSYLNMASGACHDAQFMAELCDMGMIFVRSTGGSHNPQERASIDDIQLGTELLSRTALSYLKY</sequence>
<evidence type="ECO:0000313" key="9">
    <source>
        <dbReference type="Proteomes" id="UP000595349"/>
    </source>
</evidence>
<dbReference type="Gene3D" id="3.30.70.360">
    <property type="match status" value="1"/>
</dbReference>
<evidence type="ECO:0000256" key="2">
    <source>
        <dbReference type="ARBA" id="ARBA00006153"/>
    </source>
</evidence>
<feature type="binding site" evidence="7">
    <location>
        <position position="92"/>
    </location>
    <ligand>
        <name>Zn(2+)</name>
        <dbReference type="ChEBI" id="CHEBI:29105"/>
        <label>1</label>
    </ligand>
</feature>
<dbReference type="EMBL" id="CP054706">
    <property type="protein sequence ID" value="QQK78862.1"/>
    <property type="molecule type" value="Genomic_DNA"/>
</dbReference>
<feature type="binding site" evidence="7">
    <location>
        <position position="81"/>
    </location>
    <ligand>
        <name>Zn(2+)</name>
        <dbReference type="ChEBI" id="CHEBI:29105"/>
        <label>1</label>
    </ligand>
</feature>
<dbReference type="PIRSF" id="PIRSF001235">
    <property type="entry name" value="Amidase_carbamoylase"/>
    <property type="match status" value="1"/>
</dbReference>
<evidence type="ECO:0000256" key="3">
    <source>
        <dbReference type="ARBA" id="ARBA00011738"/>
    </source>
</evidence>
<comment type="subunit">
    <text evidence="3">Homodimer.</text>
</comment>
<comment type="similarity">
    <text evidence="2">Belongs to the peptidase M20 family.</text>
</comment>
<keyword evidence="5 8" id="KW-0378">Hydrolase</keyword>
<protein>
    <submittedName>
        <fullName evidence="8">M20 family metallo-hydrolase</fullName>
    </submittedName>
</protein>
<evidence type="ECO:0000256" key="6">
    <source>
        <dbReference type="ARBA" id="ARBA00023211"/>
    </source>
</evidence>
<evidence type="ECO:0000313" key="8">
    <source>
        <dbReference type="EMBL" id="QQK78862.1"/>
    </source>
</evidence>
<dbReference type="GO" id="GO:0046872">
    <property type="term" value="F:metal ion binding"/>
    <property type="evidence" value="ECO:0007669"/>
    <property type="project" value="UniProtKB-KW"/>
</dbReference>
<feature type="binding site" evidence="7">
    <location>
        <position position="383"/>
    </location>
    <ligand>
        <name>Zn(2+)</name>
        <dbReference type="ChEBI" id="CHEBI:29105"/>
        <label>2</label>
    </ligand>
</feature>